<proteinExistence type="predicted"/>
<comment type="caution">
    <text evidence="1">The sequence shown here is derived from an EMBL/GenBank/DDBJ whole genome shotgun (WGS) entry which is preliminary data.</text>
</comment>
<accession>A0ABT9TTG2</accession>
<sequence>MLNLHSTYAPFGQRIAPKNLYRELNKSQVGRETIELIESTNTKVWLDYGELPTDSFGNYFLGKANMNTNTATIYVRGTESIARTAQTIIHEVTHTSLKNPIYTQREEVIAFMREAKHVKDTLSYGEIRGIIEEVKSLYPNIPYR</sequence>
<evidence type="ECO:0000313" key="2">
    <source>
        <dbReference type="Proteomes" id="UP001229346"/>
    </source>
</evidence>
<dbReference type="RefSeq" id="WP_307199900.1">
    <property type="nucleotide sequence ID" value="NZ_JAUSSU010000001.1"/>
</dbReference>
<organism evidence="1 2">
    <name type="scientific">Paenibacillus harenae</name>
    <dbReference type="NCBI Taxonomy" id="306543"/>
    <lineage>
        <taxon>Bacteria</taxon>
        <taxon>Bacillati</taxon>
        <taxon>Bacillota</taxon>
        <taxon>Bacilli</taxon>
        <taxon>Bacillales</taxon>
        <taxon>Paenibacillaceae</taxon>
        <taxon>Paenibacillus</taxon>
    </lineage>
</organism>
<reference evidence="1 2" key="1">
    <citation type="submission" date="2023-07" db="EMBL/GenBank/DDBJ databases">
        <title>Sorghum-associated microbial communities from plants grown in Nebraska, USA.</title>
        <authorList>
            <person name="Schachtman D."/>
        </authorList>
    </citation>
    <scope>NUCLEOTIDE SEQUENCE [LARGE SCALE GENOMIC DNA]</scope>
    <source>
        <strain evidence="1 2">CC482</strain>
    </source>
</reference>
<protein>
    <recommendedName>
        <fullName evidence="3">ImmA/IrrE family metallo-endopeptidase</fullName>
    </recommendedName>
</protein>
<keyword evidence="2" id="KW-1185">Reference proteome</keyword>
<dbReference type="Proteomes" id="UP001229346">
    <property type="component" value="Unassembled WGS sequence"/>
</dbReference>
<evidence type="ECO:0000313" key="1">
    <source>
        <dbReference type="EMBL" id="MDQ0110640.1"/>
    </source>
</evidence>
<name>A0ABT9TTG2_PAEHA</name>
<evidence type="ECO:0008006" key="3">
    <source>
        <dbReference type="Google" id="ProtNLM"/>
    </source>
</evidence>
<dbReference type="EMBL" id="JAUSSU010000001">
    <property type="protein sequence ID" value="MDQ0110640.1"/>
    <property type="molecule type" value="Genomic_DNA"/>
</dbReference>
<gene>
    <name evidence="1" type="ORF">J2T15_000056</name>
</gene>